<organism evidence="11 12">
    <name type="scientific">Thauera propionica</name>
    <dbReference type="NCBI Taxonomy" id="2019431"/>
    <lineage>
        <taxon>Bacteria</taxon>
        <taxon>Pseudomonadati</taxon>
        <taxon>Pseudomonadota</taxon>
        <taxon>Betaproteobacteria</taxon>
        <taxon>Rhodocyclales</taxon>
        <taxon>Zoogloeaceae</taxon>
        <taxon>Thauera</taxon>
    </lineage>
</organism>
<dbReference type="AlphaFoldDB" id="A0A235EZ89"/>
<reference evidence="11 12" key="1">
    <citation type="submission" date="2017-07" db="EMBL/GenBank/DDBJ databases">
        <title>Thauera sp. KNDSS-Mac4 genome sequence and assembly.</title>
        <authorList>
            <person name="Mayilraj S."/>
        </authorList>
    </citation>
    <scope>NUCLEOTIDE SEQUENCE [LARGE SCALE GENOMIC DNA]</scope>
    <source>
        <strain evidence="11 12">KNDSS-Mac4</strain>
    </source>
</reference>
<dbReference type="InterPro" id="IPR012902">
    <property type="entry name" value="N_methyl_site"/>
</dbReference>
<evidence type="ECO:0000256" key="6">
    <source>
        <dbReference type="ARBA" id="ARBA00022692"/>
    </source>
</evidence>
<dbReference type="Proteomes" id="UP000215181">
    <property type="component" value="Unassembled WGS sequence"/>
</dbReference>
<keyword evidence="8" id="KW-0472">Membrane</keyword>
<dbReference type="GO" id="GO:0015628">
    <property type="term" value="P:protein secretion by the type II secretion system"/>
    <property type="evidence" value="ECO:0007669"/>
    <property type="project" value="UniProtKB-UniRule"/>
</dbReference>
<evidence type="ECO:0000256" key="9">
    <source>
        <dbReference type="RuleBase" id="RU368030"/>
    </source>
</evidence>
<dbReference type="InterPro" id="IPR045584">
    <property type="entry name" value="Pilin-like"/>
</dbReference>
<evidence type="ECO:0000259" key="10">
    <source>
        <dbReference type="Pfam" id="PF02501"/>
    </source>
</evidence>
<evidence type="ECO:0000256" key="2">
    <source>
        <dbReference type="ARBA" id="ARBA00008358"/>
    </source>
</evidence>
<dbReference type="SUPFAM" id="SSF54523">
    <property type="entry name" value="Pili subunits"/>
    <property type="match status" value="1"/>
</dbReference>
<keyword evidence="3" id="KW-1003">Cell membrane</keyword>
<evidence type="ECO:0000256" key="7">
    <source>
        <dbReference type="ARBA" id="ARBA00022989"/>
    </source>
</evidence>
<sequence length="121" mass="13077">MNPATRGFSLLENLIALAIIAVALSAAVRAGTQATDTSDALAQRTLARWVAQNRLAQLRVRPVPPPLGRSDGEALQGRYRFRWEQTVTTTAVPAWRAIDIVVRDAGGHPRAHLAGHVLVQP</sequence>
<dbReference type="Pfam" id="PF07963">
    <property type="entry name" value="N_methyl"/>
    <property type="match status" value="1"/>
</dbReference>
<evidence type="ECO:0000256" key="8">
    <source>
        <dbReference type="ARBA" id="ARBA00023136"/>
    </source>
</evidence>
<comment type="function">
    <text evidence="9">Component of the type II secretion system required for the energy-dependent secretion of extracellular factors such as proteases and toxins from the periplasm.</text>
</comment>
<dbReference type="OrthoDB" id="5296572at2"/>
<name>A0A235EZ89_9RHOO</name>
<dbReference type="Pfam" id="PF02501">
    <property type="entry name" value="T2SSI"/>
    <property type="match status" value="1"/>
</dbReference>
<evidence type="ECO:0000313" key="12">
    <source>
        <dbReference type="Proteomes" id="UP000215181"/>
    </source>
</evidence>
<comment type="subunit">
    <text evidence="9">Type II secretion is composed of four main components: the outer membrane complex, the inner membrane complex, the cytoplasmic secretion ATPase and the periplasm-spanning pseudopilus.</text>
</comment>
<keyword evidence="12" id="KW-1185">Reference proteome</keyword>
<dbReference type="RefSeq" id="WP_094267606.1">
    <property type="nucleotide sequence ID" value="NZ_NOIH01000007.1"/>
</dbReference>
<keyword evidence="4 9" id="KW-0488">Methylation</keyword>
<evidence type="ECO:0000256" key="4">
    <source>
        <dbReference type="ARBA" id="ARBA00022481"/>
    </source>
</evidence>
<dbReference type="InterPro" id="IPR010052">
    <property type="entry name" value="T2SS_protein-GspI"/>
</dbReference>
<dbReference type="Gene3D" id="3.30.1300.30">
    <property type="entry name" value="GSPII I/J protein-like"/>
    <property type="match status" value="1"/>
</dbReference>
<protein>
    <recommendedName>
        <fullName evidence="9">Type II secretion system protein I</fullName>
        <shortName evidence="9">T2SS minor pseudopilin I</shortName>
    </recommendedName>
</protein>
<keyword evidence="6" id="KW-0812">Transmembrane</keyword>
<comment type="PTM">
    <text evidence="9">Cleaved by prepilin peptidase.</text>
</comment>
<keyword evidence="7" id="KW-1133">Transmembrane helix</keyword>
<proteinExistence type="inferred from homology"/>
<dbReference type="EMBL" id="NOIH01000007">
    <property type="protein sequence ID" value="OYD54366.1"/>
    <property type="molecule type" value="Genomic_DNA"/>
</dbReference>
<dbReference type="NCBIfam" id="TIGR01707">
    <property type="entry name" value="gspI"/>
    <property type="match status" value="1"/>
</dbReference>
<accession>A0A235EZ89</accession>
<dbReference type="PANTHER" id="PTHR38779:SF2">
    <property type="entry name" value="TYPE II SECRETION SYSTEM PROTEIN I-RELATED"/>
    <property type="match status" value="1"/>
</dbReference>
<comment type="subcellular location">
    <subcellularLocation>
        <location evidence="1 9">Cell inner membrane</location>
        <topology evidence="1 9">Single-pass membrane protein</topology>
    </subcellularLocation>
</comment>
<feature type="domain" description="Type II secretion system protein GspI C-terminal" evidence="10">
    <location>
        <begin position="41"/>
        <end position="115"/>
    </location>
</feature>
<dbReference type="PANTHER" id="PTHR38779">
    <property type="entry name" value="TYPE II SECRETION SYSTEM PROTEIN I-RELATED"/>
    <property type="match status" value="1"/>
</dbReference>
<comment type="caution">
    <text evidence="11">The sequence shown here is derived from an EMBL/GenBank/DDBJ whole genome shotgun (WGS) entry which is preliminary data.</text>
</comment>
<gene>
    <name evidence="11" type="primary">gspI</name>
    <name evidence="11" type="ORF">CGK74_06055</name>
</gene>
<dbReference type="GO" id="GO:0015627">
    <property type="term" value="C:type II protein secretion system complex"/>
    <property type="evidence" value="ECO:0007669"/>
    <property type="project" value="UniProtKB-UniRule"/>
</dbReference>
<evidence type="ECO:0000256" key="3">
    <source>
        <dbReference type="ARBA" id="ARBA00022475"/>
    </source>
</evidence>
<evidence type="ECO:0000313" key="11">
    <source>
        <dbReference type="EMBL" id="OYD54366.1"/>
    </source>
</evidence>
<dbReference type="NCBIfam" id="TIGR02532">
    <property type="entry name" value="IV_pilin_GFxxxE"/>
    <property type="match status" value="1"/>
</dbReference>
<dbReference type="InterPro" id="IPR003413">
    <property type="entry name" value="T2SS_GspI_C"/>
</dbReference>
<comment type="similarity">
    <text evidence="2 9">Belongs to the GSP I family.</text>
</comment>
<evidence type="ECO:0000256" key="5">
    <source>
        <dbReference type="ARBA" id="ARBA00022519"/>
    </source>
</evidence>
<dbReference type="GO" id="GO:0005886">
    <property type="term" value="C:plasma membrane"/>
    <property type="evidence" value="ECO:0007669"/>
    <property type="project" value="UniProtKB-SubCell"/>
</dbReference>
<evidence type="ECO:0000256" key="1">
    <source>
        <dbReference type="ARBA" id="ARBA00004377"/>
    </source>
</evidence>
<keyword evidence="5 9" id="KW-0997">Cell inner membrane</keyword>